<dbReference type="InterPro" id="IPR003439">
    <property type="entry name" value="ABC_transporter-like_ATP-bd"/>
</dbReference>
<dbReference type="GO" id="GO:0016887">
    <property type="term" value="F:ATP hydrolysis activity"/>
    <property type="evidence" value="ECO:0007669"/>
    <property type="project" value="InterPro"/>
</dbReference>
<sequence>MNEKQMKTTIELDSLELERLQKEILTKKEGEVESKPAIELQNVSIDFGETLAVDDVSFKIPEGKLITLLGPSGSGKTTTLNAISGLLTITGGKIFFKGKDVTKLSPQRRKLGFVFQNYALYPHMSVYDNIAFPLKNDEIWQSKFKTKKIKAILDIEAIYLKHLGASEEELNTIQNLFKVYKELPKVADIEYSNYISESKYALESAKTNFKISEIHYKSDKNKNAQSILESLENSKRHFAKQKRDIARKFAILKANGELPTFYEKSVVLPTIENTMFKQKYIENKEELIAKLESLESTVFKLTTEDREKFDQKEQLLSSKIEYKLKATRLFYKNLINNKLEIEKHAPLIAKAKELYLEELKKFNEEKFEVKEKTARLLRNLNILPSLAKRKLDAYCKEIAAKYDLKMVMDQDKKFNNVKLSDDDRNKIFELNKNVISLSDAIHNEVMEVAEKVDIKKILAKRPTRLSGGQQQRVAIARAIVKKPSILLMDEPLSNLDAKLRISTRQWIRDIQKSLGITTVFVTHDQEEAMSISDIVICMSTSKVQQIGSPIELYKKPSNLFVARFLGMPEMGILKGNITSNGLNILNTNFPSIVVKGNTSSQIHVGIRAEDIMLCDPGTLDSFTGTIHSVENYGKESKLIVTVDENGSETNINVLVDNSKEFMVGENISFTIPLDKLNIFDVETTLRLNYENNRK</sequence>
<evidence type="ECO:0000256" key="4">
    <source>
        <dbReference type="SAM" id="Coils"/>
    </source>
</evidence>
<dbReference type="AlphaFoldDB" id="A0AAJ1PU96"/>
<keyword evidence="3 6" id="KW-0067">ATP-binding</keyword>
<keyword evidence="7" id="KW-1185">Reference proteome</keyword>
<evidence type="ECO:0000256" key="3">
    <source>
        <dbReference type="ARBA" id="ARBA00022840"/>
    </source>
</evidence>
<gene>
    <name evidence="6" type="ORF">QLQ80_02650</name>
</gene>
<dbReference type="PROSITE" id="PS00211">
    <property type="entry name" value="ABC_TRANSPORTER_1"/>
    <property type="match status" value="1"/>
</dbReference>
<dbReference type="GO" id="GO:0005524">
    <property type="term" value="F:ATP binding"/>
    <property type="evidence" value="ECO:0007669"/>
    <property type="project" value="UniProtKB-KW"/>
</dbReference>
<dbReference type="RefSeq" id="WP_283823534.1">
    <property type="nucleotide sequence ID" value="NZ_JASDAY010000016.1"/>
</dbReference>
<dbReference type="InterPro" id="IPR008995">
    <property type="entry name" value="Mo/tungstate-bd_C_term_dom"/>
</dbReference>
<keyword evidence="1" id="KW-0813">Transport</keyword>
<dbReference type="PANTHER" id="PTHR43875:SF1">
    <property type="entry name" value="OSMOPROTECTIVE COMPOUNDS UPTAKE ATP-BINDING PROTEIN GGTA"/>
    <property type="match status" value="1"/>
</dbReference>
<evidence type="ECO:0000313" key="7">
    <source>
        <dbReference type="Proteomes" id="UP001224428"/>
    </source>
</evidence>
<evidence type="ECO:0000256" key="2">
    <source>
        <dbReference type="ARBA" id="ARBA00022741"/>
    </source>
</evidence>
<dbReference type="GO" id="GO:0055052">
    <property type="term" value="C:ATP-binding cassette (ABC) transporter complex, substrate-binding subunit-containing"/>
    <property type="evidence" value="ECO:0007669"/>
    <property type="project" value="TreeGrafter"/>
</dbReference>
<protein>
    <submittedName>
        <fullName evidence="6">ATP-binding cassette domain-containing protein</fullName>
    </submittedName>
</protein>
<dbReference type="PROSITE" id="PS50893">
    <property type="entry name" value="ABC_TRANSPORTER_2"/>
    <property type="match status" value="1"/>
</dbReference>
<evidence type="ECO:0000259" key="5">
    <source>
        <dbReference type="PROSITE" id="PS50893"/>
    </source>
</evidence>
<dbReference type="Gene3D" id="2.40.50.100">
    <property type="match status" value="1"/>
</dbReference>
<feature type="coiled-coil region" evidence="4">
    <location>
        <begin position="277"/>
        <end position="304"/>
    </location>
</feature>
<dbReference type="Proteomes" id="UP001224428">
    <property type="component" value="Unassembled WGS sequence"/>
</dbReference>
<proteinExistence type="predicted"/>
<evidence type="ECO:0000256" key="1">
    <source>
        <dbReference type="ARBA" id="ARBA00022448"/>
    </source>
</evidence>
<dbReference type="PANTHER" id="PTHR43875">
    <property type="entry name" value="MALTODEXTRIN IMPORT ATP-BINDING PROTEIN MSMX"/>
    <property type="match status" value="1"/>
</dbReference>
<dbReference type="SUPFAM" id="SSF52540">
    <property type="entry name" value="P-loop containing nucleoside triphosphate hydrolases"/>
    <property type="match status" value="1"/>
</dbReference>
<dbReference type="InterPro" id="IPR003593">
    <property type="entry name" value="AAA+_ATPase"/>
</dbReference>
<dbReference type="Gene3D" id="2.40.50.140">
    <property type="entry name" value="Nucleic acid-binding proteins"/>
    <property type="match status" value="1"/>
</dbReference>
<reference evidence="6" key="1">
    <citation type="submission" date="2023-05" db="EMBL/GenBank/DDBJ databases">
        <title>Mycoplasma phocimorsus sp. nov., isolated from Scandinavian patients with seal finger or septic arthritis after contact with seals.</title>
        <authorList>
            <person name="Skafte-Holm A."/>
            <person name="Pedersen T.R."/>
            <person name="Froelund M."/>
            <person name="Stegger M."/>
            <person name="Qvortrup K."/>
            <person name="Michaels D.L."/>
            <person name="Brown D.R."/>
            <person name="Jensen J.S."/>
        </authorList>
    </citation>
    <scope>NUCLEOTIDE SEQUENCE</scope>
    <source>
        <strain evidence="6">M5725</strain>
    </source>
</reference>
<name>A0AAJ1PU96_9MOLU</name>
<dbReference type="SUPFAM" id="SSF50331">
    <property type="entry name" value="MOP-like"/>
    <property type="match status" value="1"/>
</dbReference>
<organism evidence="6 7">
    <name type="scientific">Mycoplasma phocimorsus</name>
    <dbReference type="NCBI Taxonomy" id="3045839"/>
    <lineage>
        <taxon>Bacteria</taxon>
        <taxon>Bacillati</taxon>
        <taxon>Mycoplasmatota</taxon>
        <taxon>Mollicutes</taxon>
        <taxon>Mycoplasmataceae</taxon>
        <taxon>Mycoplasma</taxon>
    </lineage>
</organism>
<dbReference type="EMBL" id="JASDDP010000024">
    <property type="protein sequence ID" value="MDJ1645965.1"/>
    <property type="molecule type" value="Genomic_DNA"/>
</dbReference>
<feature type="domain" description="ABC transporter" evidence="5">
    <location>
        <begin position="38"/>
        <end position="565"/>
    </location>
</feature>
<comment type="caution">
    <text evidence="6">The sequence shown here is derived from an EMBL/GenBank/DDBJ whole genome shotgun (WGS) entry which is preliminary data.</text>
</comment>
<keyword evidence="2" id="KW-0547">Nucleotide-binding</keyword>
<dbReference type="InterPro" id="IPR047641">
    <property type="entry name" value="ABC_transpr_MalK/UgpC-like"/>
</dbReference>
<dbReference type="Pfam" id="PF00005">
    <property type="entry name" value="ABC_tran"/>
    <property type="match status" value="2"/>
</dbReference>
<dbReference type="InterPro" id="IPR012340">
    <property type="entry name" value="NA-bd_OB-fold"/>
</dbReference>
<dbReference type="Gene3D" id="3.40.50.300">
    <property type="entry name" value="P-loop containing nucleotide triphosphate hydrolases"/>
    <property type="match status" value="2"/>
</dbReference>
<keyword evidence="4" id="KW-0175">Coiled coil</keyword>
<dbReference type="SMART" id="SM00382">
    <property type="entry name" value="AAA"/>
    <property type="match status" value="1"/>
</dbReference>
<dbReference type="InterPro" id="IPR027417">
    <property type="entry name" value="P-loop_NTPase"/>
</dbReference>
<dbReference type="InterPro" id="IPR017871">
    <property type="entry name" value="ABC_transporter-like_CS"/>
</dbReference>
<evidence type="ECO:0000313" key="6">
    <source>
        <dbReference type="EMBL" id="MDJ1645965.1"/>
    </source>
</evidence>
<accession>A0AAJ1PU96</accession>